<name>A0A931FHH5_9ACTN</name>
<protein>
    <submittedName>
        <fullName evidence="1">Uncharacterized protein</fullName>
    </submittedName>
</protein>
<dbReference type="Proteomes" id="UP000657385">
    <property type="component" value="Unassembled WGS sequence"/>
</dbReference>
<gene>
    <name evidence="1" type="ORF">I2501_27840</name>
</gene>
<reference evidence="1" key="1">
    <citation type="submission" date="2020-11" db="EMBL/GenBank/DDBJ databases">
        <title>Isolation and identification of active actinomycetes.</title>
        <authorList>
            <person name="Yu B."/>
        </authorList>
    </citation>
    <scope>NUCLEOTIDE SEQUENCE</scope>
    <source>
        <strain evidence="1">NEAU-YB345</strain>
    </source>
</reference>
<accession>A0A931FHH5</accession>
<sequence>MAPEPAQTVTSPQTIWECSLVWADLLIARHVEALERSRSGRFALSEEETALYVGVDGSLVCFVIAAALHERIVRLELSFPDAIFVPLAAAGEEGATGTLRRSAFSALELSPDLDDWGGAARALLIRTALSAHPDERLLWDRVRSAALRVVDAVASSTPAQHTGHRHPDVQEDGPYWERGITVGDVILGEQRRRELEHLVGWDEDGY</sequence>
<evidence type="ECO:0000313" key="1">
    <source>
        <dbReference type="EMBL" id="MBF9071841.1"/>
    </source>
</evidence>
<keyword evidence="2" id="KW-1185">Reference proteome</keyword>
<dbReference type="AlphaFoldDB" id="A0A931FHH5"/>
<organism evidence="1 2">
    <name type="scientific">Streptacidiphilus fuscans</name>
    <dbReference type="NCBI Taxonomy" id="2789292"/>
    <lineage>
        <taxon>Bacteria</taxon>
        <taxon>Bacillati</taxon>
        <taxon>Actinomycetota</taxon>
        <taxon>Actinomycetes</taxon>
        <taxon>Kitasatosporales</taxon>
        <taxon>Streptomycetaceae</taxon>
        <taxon>Streptacidiphilus</taxon>
    </lineage>
</organism>
<comment type="caution">
    <text evidence="1">The sequence shown here is derived from an EMBL/GenBank/DDBJ whole genome shotgun (WGS) entry which is preliminary data.</text>
</comment>
<evidence type="ECO:0000313" key="2">
    <source>
        <dbReference type="Proteomes" id="UP000657385"/>
    </source>
</evidence>
<proteinExistence type="predicted"/>
<dbReference type="RefSeq" id="WP_196197002.1">
    <property type="nucleotide sequence ID" value="NZ_JADPRT010000013.1"/>
</dbReference>
<dbReference type="EMBL" id="JADPRT010000013">
    <property type="protein sequence ID" value="MBF9071841.1"/>
    <property type="molecule type" value="Genomic_DNA"/>
</dbReference>